<sequence>MTGEHAVGAAASVDVPAPLDVHLTLAEASRTYAVPVAALRSRARAGGLRAYKVDGAHGREWRVSVRALEEAGFVVRPAGSSADERVSELEAQVAALRHELAGERRRADRADQQLGHALLEGGRLRSALERAQARAEDRTVPAGPAGRTAPGARRRGVPDPRG</sequence>
<evidence type="ECO:0000313" key="4">
    <source>
        <dbReference type="Proteomes" id="UP001595685"/>
    </source>
</evidence>
<dbReference type="EMBL" id="JBHRWW010000013">
    <property type="protein sequence ID" value="MFC3689794.1"/>
    <property type="molecule type" value="Genomic_DNA"/>
</dbReference>
<accession>A0ABV7WKA6</accession>
<feature type="coiled-coil region" evidence="1">
    <location>
        <begin position="79"/>
        <end position="113"/>
    </location>
</feature>
<evidence type="ECO:0008006" key="5">
    <source>
        <dbReference type="Google" id="ProtNLM"/>
    </source>
</evidence>
<evidence type="ECO:0000256" key="1">
    <source>
        <dbReference type="SAM" id="Coils"/>
    </source>
</evidence>
<feature type="compositionally biased region" description="Low complexity" evidence="2">
    <location>
        <begin position="140"/>
        <end position="151"/>
    </location>
</feature>
<dbReference type="RefSeq" id="WP_376983931.1">
    <property type="nucleotide sequence ID" value="NZ_JBHRWW010000013.1"/>
</dbReference>
<name>A0ABV7WKA6_9MICO</name>
<feature type="compositionally biased region" description="Basic and acidic residues" evidence="2">
    <location>
        <begin position="129"/>
        <end position="139"/>
    </location>
</feature>
<feature type="region of interest" description="Disordered" evidence="2">
    <location>
        <begin position="129"/>
        <end position="162"/>
    </location>
</feature>
<organism evidence="3 4">
    <name type="scientific">Aquipuribacter hungaricus</name>
    <dbReference type="NCBI Taxonomy" id="545624"/>
    <lineage>
        <taxon>Bacteria</taxon>
        <taxon>Bacillati</taxon>
        <taxon>Actinomycetota</taxon>
        <taxon>Actinomycetes</taxon>
        <taxon>Micrococcales</taxon>
        <taxon>Intrasporangiaceae</taxon>
        <taxon>Aquipuribacter</taxon>
    </lineage>
</organism>
<protein>
    <recommendedName>
        <fullName evidence="5">DNA-binding protein</fullName>
    </recommendedName>
</protein>
<reference evidence="4" key="1">
    <citation type="journal article" date="2019" name="Int. J. Syst. Evol. Microbiol.">
        <title>The Global Catalogue of Microorganisms (GCM) 10K type strain sequencing project: providing services to taxonomists for standard genome sequencing and annotation.</title>
        <authorList>
            <consortium name="The Broad Institute Genomics Platform"/>
            <consortium name="The Broad Institute Genome Sequencing Center for Infectious Disease"/>
            <person name="Wu L."/>
            <person name="Ma J."/>
        </authorList>
    </citation>
    <scope>NUCLEOTIDE SEQUENCE [LARGE SCALE GENOMIC DNA]</scope>
    <source>
        <strain evidence="4">NCAIM B.02333</strain>
    </source>
</reference>
<evidence type="ECO:0000256" key="2">
    <source>
        <dbReference type="SAM" id="MobiDB-lite"/>
    </source>
</evidence>
<keyword evidence="1" id="KW-0175">Coiled coil</keyword>
<gene>
    <name evidence="3" type="ORF">ACFOLH_15705</name>
</gene>
<keyword evidence="4" id="KW-1185">Reference proteome</keyword>
<dbReference type="Proteomes" id="UP001595685">
    <property type="component" value="Unassembled WGS sequence"/>
</dbReference>
<evidence type="ECO:0000313" key="3">
    <source>
        <dbReference type="EMBL" id="MFC3689794.1"/>
    </source>
</evidence>
<proteinExistence type="predicted"/>
<comment type="caution">
    <text evidence="3">The sequence shown here is derived from an EMBL/GenBank/DDBJ whole genome shotgun (WGS) entry which is preliminary data.</text>
</comment>